<proteinExistence type="predicted"/>
<dbReference type="InterPro" id="IPR012596">
    <property type="entry name" value="Phage_T4_Y12G"/>
</dbReference>
<dbReference type="GeneID" id="26517786"/>
<reference evidence="2" key="2">
    <citation type="submission" date="2015-03" db="EMBL/GenBank/DDBJ databases">
        <title>The genome and structure of Sinorhizobium meliloti phage phiM9.</title>
        <authorList>
            <person name="Johnson M.C."/>
            <person name="Tatum K.B."/>
            <person name="Lynn J.S."/>
            <person name="Brewer T.E."/>
            <person name="Washburn B.K."/>
            <person name="Stroupe M.E."/>
            <person name="Jones K.M."/>
        </authorList>
    </citation>
    <scope>NUCLEOTIDE SEQUENCE [LARGE SCALE GENOMIC DNA]</scope>
</reference>
<evidence type="ECO:0000313" key="1">
    <source>
        <dbReference type="EMBL" id="AKE44734.1"/>
    </source>
</evidence>
<accession>A0A0F6TH65</accession>
<dbReference type="KEGG" id="vg:26517786"/>
<organism evidence="1 2">
    <name type="scientific">Sinorhizobium phage phiM9</name>
    <dbReference type="NCBI Taxonomy" id="1636182"/>
    <lineage>
        <taxon>Viruses</taxon>
        <taxon>Duplodnaviria</taxon>
        <taxon>Heunggongvirae</taxon>
        <taxon>Uroviricota</taxon>
        <taxon>Caudoviricetes</taxon>
        <taxon>Pootjesviridae</taxon>
        <taxon>Emnonavirus</taxon>
        <taxon>Emnonavirus phiM9</taxon>
    </lineage>
</organism>
<dbReference type="InterPro" id="IPR037238">
    <property type="entry name" value="YbiA-like_sf"/>
</dbReference>
<keyword evidence="2" id="KW-1185">Reference proteome</keyword>
<dbReference type="EMBL" id="KP881232">
    <property type="protein sequence ID" value="AKE44734.1"/>
    <property type="molecule type" value="Genomic_DNA"/>
</dbReference>
<gene>
    <name evidence="1" type="ORF">Sm_phiM9_106</name>
</gene>
<dbReference type="Pfam" id="PF08010">
    <property type="entry name" value="Phage_30_3"/>
    <property type="match status" value="1"/>
</dbReference>
<dbReference type="RefSeq" id="YP_009189488.1">
    <property type="nucleotide sequence ID" value="NC_028676.1"/>
</dbReference>
<sequence>MEGLLQSLKFDKPHIQVEVCKLIGLTAKFRGKKRNKAWKRVQCLWWNGEAIPRRSSEYSDLLTEAFNALSTNTSFQRALLATGKAVLTHSIGSSDPSHTVLTEREFCRQLHRLRDKLQV</sequence>
<reference evidence="1 2" key="1">
    <citation type="journal article" date="2015" name="J. Virol.">
        <title>Sinorhizobium meliloti Phage ?M9 Defines a New Group of T4 Superfamily Phages with Unusual Genomic Features but a Common T=16 Capsid.</title>
        <authorList>
            <person name="Johnson M.C."/>
            <person name="Tatum K.B."/>
            <person name="Lynn J.S."/>
            <person name="Brewer T.E."/>
            <person name="Lu S."/>
            <person name="Washburn B.K."/>
            <person name="Stroupe M.E."/>
            <person name="Jones K.M."/>
        </authorList>
    </citation>
    <scope>NUCLEOTIDE SEQUENCE [LARGE SCALE GENOMIC DNA]</scope>
</reference>
<name>A0A0F6TH65_9CAUD</name>
<dbReference type="SUPFAM" id="SSF143990">
    <property type="entry name" value="YbiA-like"/>
    <property type="match status" value="1"/>
</dbReference>
<protein>
    <submittedName>
        <fullName evidence="1">Uncharacterized protein</fullName>
    </submittedName>
</protein>
<dbReference type="Proteomes" id="UP000033804">
    <property type="component" value="Segment"/>
</dbReference>
<dbReference type="OrthoDB" id="20109at10239"/>
<evidence type="ECO:0000313" key="2">
    <source>
        <dbReference type="Proteomes" id="UP000033804"/>
    </source>
</evidence>